<evidence type="ECO:0000256" key="2">
    <source>
        <dbReference type="SAM" id="SignalP"/>
    </source>
</evidence>
<accession>A0A0N0XRR9</accession>
<sequence length="178" mass="17765">MRFLRPPRLLTGAALAAAAFGPAAPAAYADGFGEVEASPYPARAGSSVSLATRDCGHSRSATVDASTLGGGTVTLRPGGSGGTLIGELRVRPDTRPGNYGLGGTCANGRDITGMVGAAGNRDPGLRPRPMPRGGVRTGAGTTSEGPDTTEILAGSGLMLAAAAGGTWVLRRRHARGRA</sequence>
<evidence type="ECO:0000313" key="3">
    <source>
        <dbReference type="EMBL" id="KPC60064.1"/>
    </source>
</evidence>
<dbReference type="RefSeq" id="WP_063788576.1">
    <property type="nucleotide sequence ID" value="NZ_LGKG01000166.1"/>
</dbReference>
<name>A0A0N0XRR9_9ACTN</name>
<evidence type="ECO:0000256" key="1">
    <source>
        <dbReference type="SAM" id="MobiDB-lite"/>
    </source>
</evidence>
<dbReference type="Proteomes" id="UP000037982">
    <property type="component" value="Unassembled WGS sequence"/>
</dbReference>
<keyword evidence="4" id="KW-1185">Reference proteome</keyword>
<feature type="chain" id="PRO_5038675245" evidence="2">
    <location>
        <begin position="30"/>
        <end position="178"/>
    </location>
</feature>
<evidence type="ECO:0000313" key="4">
    <source>
        <dbReference type="Proteomes" id="UP000037982"/>
    </source>
</evidence>
<comment type="caution">
    <text evidence="3">The sequence shown here is derived from an EMBL/GenBank/DDBJ whole genome shotgun (WGS) entry which is preliminary data.</text>
</comment>
<organism evidence="3 4">
    <name type="scientific">Streptomyces chattanoogensis</name>
    <dbReference type="NCBI Taxonomy" id="66876"/>
    <lineage>
        <taxon>Bacteria</taxon>
        <taxon>Bacillati</taxon>
        <taxon>Actinomycetota</taxon>
        <taxon>Actinomycetes</taxon>
        <taxon>Kitasatosporales</taxon>
        <taxon>Streptomycetaceae</taxon>
        <taxon>Streptomyces</taxon>
    </lineage>
</organism>
<feature type="signal peptide" evidence="2">
    <location>
        <begin position="1"/>
        <end position="29"/>
    </location>
</feature>
<dbReference type="PATRIC" id="fig|66876.3.peg.6913"/>
<keyword evidence="2" id="KW-0732">Signal</keyword>
<proteinExistence type="predicted"/>
<reference evidence="4" key="1">
    <citation type="submission" date="2015-07" db="EMBL/GenBank/DDBJ databases">
        <authorList>
            <person name="Ju K.-S."/>
            <person name="Doroghazi J.R."/>
            <person name="Metcalf W.W."/>
        </authorList>
    </citation>
    <scope>NUCLEOTIDE SEQUENCE [LARGE SCALE GENOMIC DNA]</scope>
    <source>
        <strain evidence="4">NRRL ISP-5002</strain>
    </source>
</reference>
<gene>
    <name evidence="3" type="ORF">ADL29_31355</name>
</gene>
<dbReference type="EMBL" id="LGKG01000166">
    <property type="protein sequence ID" value="KPC60064.1"/>
    <property type="molecule type" value="Genomic_DNA"/>
</dbReference>
<dbReference type="AlphaFoldDB" id="A0A0N0XRR9"/>
<feature type="region of interest" description="Disordered" evidence="1">
    <location>
        <begin position="118"/>
        <end position="146"/>
    </location>
</feature>
<protein>
    <submittedName>
        <fullName evidence="3">Uncharacterized protein</fullName>
    </submittedName>
</protein>